<evidence type="ECO:0000313" key="3">
    <source>
        <dbReference type="Proteomes" id="UP000657385"/>
    </source>
</evidence>
<organism evidence="2 3">
    <name type="scientific">Streptacidiphilus fuscans</name>
    <dbReference type="NCBI Taxonomy" id="2789292"/>
    <lineage>
        <taxon>Bacteria</taxon>
        <taxon>Bacillati</taxon>
        <taxon>Actinomycetota</taxon>
        <taxon>Actinomycetes</taxon>
        <taxon>Kitasatosporales</taxon>
        <taxon>Streptomycetaceae</taxon>
        <taxon>Streptacidiphilus</taxon>
    </lineage>
</organism>
<dbReference type="Proteomes" id="UP000657385">
    <property type="component" value="Unassembled WGS sequence"/>
</dbReference>
<dbReference type="AlphaFoldDB" id="A0A931BE82"/>
<gene>
    <name evidence="2" type="ORF">I2501_37105</name>
</gene>
<name>A0A931BE82_9ACTN</name>
<keyword evidence="3" id="KW-1185">Reference proteome</keyword>
<keyword evidence="1" id="KW-0812">Transmembrane</keyword>
<feature type="transmembrane region" description="Helical" evidence="1">
    <location>
        <begin position="33"/>
        <end position="56"/>
    </location>
</feature>
<accession>A0A931BE82</accession>
<proteinExistence type="predicted"/>
<sequence length="245" mass="26651">MTQNKPSNSERRRIAQEKIAAQRAAEARRQRNVTIAMSVGGVVLVGALVGVGVWAFNSQKAQTVKQDAAAQASDPSIDKSATLLASTAHQADGNAVDGVVQSNSMEQTVYHIHSHLQIYVNGKQEMVPYGVGIIPPYSLQQAQDGSAFVGGGKAFYFLHTHDESGIIHVESPTQQQYNLGNFFDVWGQPLSRGQIGPDKGTMTVFVDGKVYTGDPRAIQFKNLEKIQIDIGSVTPYKDFTWPQGY</sequence>
<protein>
    <submittedName>
        <fullName evidence="2">Uncharacterized protein</fullName>
    </submittedName>
</protein>
<evidence type="ECO:0000256" key="1">
    <source>
        <dbReference type="SAM" id="Phobius"/>
    </source>
</evidence>
<reference evidence="2" key="1">
    <citation type="submission" date="2020-11" db="EMBL/GenBank/DDBJ databases">
        <title>Isolation and identification of active actinomycetes.</title>
        <authorList>
            <person name="Yu B."/>
        </authorList>
    </citation>
    <scope>NUCLEOTIDE SEQUENCE</scope>
    <source>
        <strain evidence="2">NEAU-YB345</strain>
    </source>
</reference>
<keyword evidence="1" id="KW-1133">Transmembrane helix</keyword>
<comment type="caution">
    <text evidence="2">The sequence shown here is derived from an EMBL/GenBank/DDBJ whole genome shotgun (WGS) entry which is preliminary data.</text>
</comment>
<dbReference type="EMBL" id="JADPRT010000024">
    <property type="protein sequence ID" value="MBF9073647.1"/>
    <property type="molecule type" value="Genomic_DNA"/>
</dbReference>
<evidence type="ECO:0000313" key="2">
    <source>
        <dbReference type="EMBL" id="MBF9073647.1"/>
    </source>
</evidence>
<dbReference type="RefSeq" id="WP_196198482.1">
    <property type="nucleotide sequence ID" value="NZ_JADPRT010000024.1"/>
</dbReference>
<keyword evidence="1" id="KW-0472">Membrane</keyword>